<dbReference type="InterPro" id="IPR002197">
    <property type="entry name" value="HTH_Fis"/>
</dbReference>
<dbReference type="InterPro" id="IPR009057">
    <property type="entry name" value="Homeodomain-like_sf"/>
</dbReference>
<dbReference type="Proteomes" id="UP001209168">
    <property type="component" value="Unassembled WGS sequence"/>
</dbReference>
<dbReference type="EMBL" id="QRIN01000040">
    <property type="protein sequence ID" value="RHG64775.1"/>
    <property type="molecule type" value="Genomic_DNA"/>
</dbReference>
<accession>A0A3R6HF45</accession>
<dbReference type="GO" id="GO:0043565">
    <property type="term" value="F:sequence-specific DNA binding"/>
    <property type="evidence" value="ECO:0007669"/>
    <property type="project" value="InterPro"/>
</dbReference>
<gene>
    <name evidence="3" type="ORF">DW250_10010</name>
    <name evidence="2" type="ORF">ONT23_00525</name>
</gene>
<dbReference type="SUPFAM" id="SSF46689">
    <property type="entry name" value="Homeodomain-like"/>
    <property type="match status" value="1"/>
</dbReference>
<reference evidence="2" key="2">
    <citation type="submission" date="2022-11" db="EMBL/GenBank/DDBJ databases">
        <title>Genomic repertoires linked with pathogenic potency of arthritogenic Prevotella copri isolated from the gut of rheumatoid arthritis patients.</title>
        <authorList>
            <person name="Nii T."/>
            <person name="Maeda Y."/>
            <person name="Motooka D."/>
            <person name="Naito M."/>
            <person name="Matsumoto Y."/>
            <person name="Ogawa T."/>
            <person name="Oguro-Igashira E."/>
            <person name="Kishikawa T."/>
            <person name="Yamashita M."/>
            <person name="Koizumi S."/>
            <person name="Kurakawa T."/>
            <person name="Okumura R."/>
            <person name="Kayama H."/>
            <person name="Murakami M."/>
            <person name="Sakaguchi T."/>
            <person name="Das B."/>
            <person name="Nakamura S."/>
            <person name="Okada Y."/>
            <person name="Kumanogoh A."/>
            <person name="Takeda K."/>
        </authorList>
    </citation>
    <scope>NUCLEOTIDE SEQUENCE</scope>
    <source>
        <strain evidence="2">H012_8</strain>
    </source>
</reference>
<comment type="caution">
    <text evidence="3">The sequence shown here is derived from an EMBL/GenBank/DDBJ whole genome shotgun (WGS) entry which is preliminary data.</text>
</comment>
<reference evidence="3 4" key="1">
    <citation type="submission" date="2018-08" db="EMBL/GenBank/DDBJ databases">
        <title>A genome reference for cultivated species of the human gut microbiota.</title>
        <authorList>
            <person name="Zou Y."/>
            <person name="Xue W."/>
            <person name="Luo G."/>
        </authorList>
    </citation>
    <scope>NUCLEOTIDE SEQUENCE [LARGE SCALE GENOMIC DNA]</scope>
    <source>
        <strain evidence="3 4">AM22-1</strain>
    </source>
</reference>
<name>A0A3R6HF45_9BACT</name>
<dbReference type="AlphaFoldDB" id="A0A3R6HF45"/>
<organism evidence="3 4">
    <name type="scientific">Segatella copri</name>
    <dbReference type="NCBI Taxonomy" id="165179"/>
    <lineage>
        <taxon>Bacteria</taxon>
        <taxon>Pseudomonadati</taxon>
        <taxon>Bacteroidota</taxon>
        <taxon>Bacteroidia</taxon>
        <taxon>Bacteroidales</taxon>
        <taxon>Prevotellaceae</taxon>
        <taxon>Segatella</taxon>
    </lineage>
</organism>
<dbReference type="Proteomes" id="UP000286501">
    <property type="component" value="Unassembled WGS sequence"/>
</dbReference>
<dbReference type="Gene3D" id="1.10.10.60">
    <property type="entry name" value="Homeodomain-like"/>
    <property type="match status" value="1"/>
</dbReference>
<evidence type="ECO:0000313" key="4">
    <source>
        <dbReference type="Proteomes" id="UP000286501"/>
    </source>
</evidence>
<protein>
    <recommendedName>
        <fullName evidence="1">DNA binding HTH domain-containing protein</fullName>
    </recommendedName>
</protein>
<evidence type="ECO:0000259" key="1">
    <source>
        <dbReference type="Pfam" id="PF02954"/>
    </source>
</evidence>
<proteinExistence type="predicted"/>
<dbReference type="EMBL" id="JAPDVH010000001">
    <property type="protein sequence ID" value="MCW4154048.1"/>
    <property type="molecule type" value="Genomic_DNA"/>
</dbReference>
<evidence type="ECO:0000313" key="3">
    <source>
        <dbReference type="EMBL" id="RHG64775.1"/>
    </source>
</evidence>
<dbReference type="Pfam" id="PF02954">
    <property type="entry name" value="HTH_8"/>
    <property type="match status" value="1"/>
</dbReference>
<feature type="domain" description="DNA binding HTH" evidence="1">
    <location>
        <begin position="4"/>
        <end position="39"/>
    </location>
</feature>
<sequence length="117" mass="13317">MTKVRRTELKKIAAAYEKKGGNMAATAVALGITRQALYNWRKEDEKLAKMLDDIDEGILDFTESKLVEKVNEGNLTAIIFLLKTKGKKRGYVEQVDNRLVENPFEKLMKELPDDEEG</sequence>
<dbReference type="RefSeq" id="WP_118201111.1">
    <property type="nucleotide sequence ID" value="NZ_JAHRGK010000002.1"/>
</dbReference>
<evidence type="ECO:0000313" key="2">
    <source>
        <dbReference type="EMBL" id="MCW4154048.1"/>
    </source>
</evidence>